<dbReference type="EMBL" id="UYSL01020919">
    <property type="protein sequence ID" value="VDL76610.1"/>
    <property type="molecule type" value="Genomic_DNA"/>
</dbReference>
<proteinExistence type="predicted"/>
<reference evidence="2 3" key="2">
    <citation type="submission" date="2018-11" db="EMBL/GenBank/DDBJ databases">
        <authorList>
            <consortium name="Pathogen Informatics"/>
        </authorList>
    </citation>
    <scope>NUCLEOTIDE SEQUENCE [LARGE SCALE GENOMIC DNA]</scope>
</reference>
<reference evidence="4" key="1">
    <citation type="submission" date="2017-02" db="UniProtKB">
        <authorList>
            <consortium name="WormBaseParasite"/>
        </authorList>
    </citation>
    <scope>IDENTIFICATION</scope>
</reference>
<evidence type="ECO:0000313" key="3">
    <source>
        <dbReference type="Proteomes" id="UP000271162"/>
    </source>
</evidence>
<gene>
    <name evidence="2" type="ORF">NBR_LOCUS13021</name>
</gene>
<keyword evidence="3" id="KW-1185">Reference proteome</keyword>
<protein>
    <submittedName>
        <fullName evidence="2 4">Uncharacterized protein</fullName>
    </submittedName>
</protein>
<organism evidence="4">
    <name type="scientific">Nippostrongylus brasiliensis</name>
    <name type="common">Rat hookworm</name>
    <dbReference type="NCBI Taxonomy" id="27835"/>
    <lineage>
        <taxon>Eukaryota</taxon>
        <taxon>Metazoa</taxon>
        <taxon>Ecdysozoa</taxon>
        <taxon>Nematoda</taxon>
        <taxon>Chromadorea</taxon>
        <taxon>Rhabditida</taxon>
        <taxon>Rhabditina</taxon>
        <taxon>Rhabditomorpha</taxon>
        <taxon>Strongyloidea</taxon>
        <taxon>Heligmosomidae</taxon>
        <taxon>Nippostrongylus</taxon>
    </lineage>
</organism>
<evidence type="ECO:0000256" key="1">
    <source>
        <dbReference type="SAM" id="SignalP"/>
    </source>
</evidence>
<evidence type="ECO:0000313" key="4">
    <source>
        <dbReference type="WBParaSite" id="NBR_0001302001-mRNA-1"/>
    </source>
</evidence>
<feature type="chain" id="PRO_5043125422" evidence="1">
    <location>
        <begin position="21"/>
        <end position="75"/>
    </location>
</feature>
<dbReference type="AlphaFoldDB" id="A0A0N4Y9L9"/>
<sequence>MKRLFFHIVSITLLMDAVFGGSYVQPQQYKQVQVVHHYIYAPPPPPPPPYGMDGFDSYGTLNSQSIVLSDNENYE</sequence>
<evidence type="ECO:0000313" key="2">
    <source>
        <dbReference type="EMBL" id="VDL76610.1"/>
    </source>
</evidence>
<keyword evidence="1" id="KW-0732">Signal</keyword>
<dbReference type="WBParaSite" id="NBR_0001302001-mRNA-1">
    <property type="protein sequence ID" value="NBR_0001302001-mRNA-1"/>
    <property type="gene ID" value="NBR_0001302001"/>
</dbReference>
<name>A0A0N4Y9L9_NIPBR</name>
<feature type="signal peptide" evidence="1">
    <location>
        <begin position="1"/>
        <end position="20"/>
    </location>
</feature>
<accession>A0A0N4Y9L9</accession>
<dbReference type="Proteomes" id="UP000271162">
    <property type="component" value="Unassembled WGS sequence"/>
</dbReference>